<evidence type="ECO:0000313" key="2">
    <source>
        <dbReference type="EMBL" id="TWW64307.1"/>
    </source>
</evidence>
<comment type="caution">
    <text evidence="2">The sequence shown here is derived from an EMBL/GenBank/DDBJ whole genome shotgun (WGS) entry which is preliminary data.</text>
</comment>
<keyword evidence="2" id="KW-0808">Transferase</keyword>
<gene>
    <name evidence="2" type="ORF">D4764_03G0013150</name>
</gene>
<name>A0A5C6NFL8_9TELE</name>
<dbReference type="Proteomes" id="UP000324091">
    <property type="component" value="Chromosome 3"/>
</dbReference>
<organism evidence="2 3">
    <name type="scientific">Takifugu flavidus</name>
    <name type="common">sansaifugu</name>
    <dbReference type="NCBI Taxonomy" id="433684"/>
    <lineage>
        <taxon>Eukaryota</taxon>
        <taxon>Metazoa</taxon>
        <taxon>Chordata</taxon>
        <taxon>Craniata</taxon>
        <taxon>Vertebrata</taxon>
        <taxon>Euteleostomi</taxon>
        <taxon>Actinopterygii</taxon>
        <taxon>Neopterygii</taxon>
        <taxon>Teleostei</taxon>
        <taxon>Neoteleostei</taxon>
        <taxon>Acanthomorphata</taxon>
        <taxon>Eupercaria</taxon>
        <taxon>Tetraodontiformes</taxon>
        <taxon>Tetradontoidea</taxon>
        <taxon>Tetraodontidae</taxon>
        <taxon>Takifugu</taxon>
    </lineage>
</organism>
<evidence type="ECO:0000256" key="1">
    <source>
        <dbReference type="SAM" id="SignalP"/>
    </source>
</evidence>
<dbReference type="InterPro" id="IPR031559">
    <property type="entry name" value="SMG1"/>
</dbReference>
<reference evidence="2 3" key="1">
    <citation type="submission" date="2019-04" db="EMBL/GenBank/DDBJ databases">
        <title>Chromosome genome assembly for Takifugu flavidus.</title>
        <authorList>
            <person name="Xiao S."/>
        </authorList>
    </citation>
    <scope>NUCLEOTIDE SEQUENCE [LARGE SCALE GENOMIC DNA]</scope>
    <source>
        <strain evidence="2">HTHZ2018</strain>
        <tissue evidence="2">Muscle</tissue>
    </source>
</reference>
<accession>A0A5C6NFL8</accession>
<dbReference type="GO" id="GO:0004674">
    <property type="term" value="F:protein serine/threonine kinase activity"/>
    <property type="evidence" value="ECO:0007669"/>
    <property type="project" value="InterPro"/>
</dbReference>
<dbReference type="GO" id="GO:0000184">
    <property type="term" value="P:nuclear-transcribed mRNA catabolic process, nonsense-mediated decay"/>
    <property type="evidence" value="ECO:0007669"/>
    <property type="project" value="InterPro"/>
</dbReference>
<sequence>MVLGEIACALSSLTLVLKANGMAPAPNGCLYSNIQHPAFTSLTLPLENAEFTLIFNLSTLTTIGNTKNSLIGMWALSPTVFTLLSQNLLLVHSDLAVYYPTIQYAVLYTLYSHCTRHDHFISSSLSSSPSLFDGAVISTVTTATKKHFSTLLGLLGGLLLKEHLYIETRRLLLTWAQEISVLMKKSDTYSPLFSLTTFNKFCRGLLANALNEDQSICLQTCHCIMVLSSSLSTELLQRVQLVNSAVRVRQAYGKLLKTIPLDVALSVQSQPRMKDISLAVRHHMSRAPSSTFHPQDFSDLISFILYGTLHRGGKDPWLERLYYSCQRFEKLDGRGCADSGKPGVVPQALLKNEAVLWQWAAWEAAQFTVLSKLRTPLGRAPDTFQTIEGMIRSLAAHAVNPEQDVGAWAGSGGDGDGHHSNQLRLALLLQYLENLEKLMYNAYEGCANALTSPPKSIKTFFYTNRQTCQDWLTRIRLALMRVGLLSGKPAVTIRHGFDLLTEFKNSSAQGPDVEVLLTLLAEALCELNCPEAIQGLAAWSLLTSGRSLGWLSSVALQAEGRFEKAALEYQDHLSAVTGMDCSIKSSDCFLPKFSNSTSSPKHVNNGDNKKTVLLKGNECSSEVINFLVNKASQCYVALCDWASVKEWQTTVHTLKQNSSISGSINLRTDLNYIQALSRFEEGDLAECATQLELLPGEDYSLLSYSKDKLDLKKLLPSMSPDPIELQRAIEVQLLRSAVSSTPKATHQEPKSTPSPDMLLRCLKQTGRLCLGPLRLSTLNVADNLPTLPTLQLHCSSMLENTLIGQEVYALVIKKSGGVNSSAGNITSLTRNISSLLELSLKEQGIPHITAETSGNVAQQVFT</sequence>
<keyword evidence="3" id="KW-1185">Reference proteome</keyword>
<protein>
    <submittedName>
        <fullName evidence="2">Serine/threonine-protein kinase SMG1</fullName>
    </submittedName>
</protein>
<feature type="signal peptide" evidence="1">
    <location>
        <begin position="1"/>
        <end position="18"/>
    </location>
</feature>
<keyword evidence="1" id="KW-0732">Signal</keyword>
<dbReference type="AlphaFoldDB" id="A0A5C6NFL8"/>
<feature type="chain" id="PRO_5023130482" evidence="1">
    <location>
        <begin position="19"/>
        <end position="862"/>
    </location>
</feature>
<proteinExistence type="predicted"/>
<dbReference type="Pfam" id="PF15785">
    <property type="entry name" value="SMG1"/>
    <property type="match status" value="1"/>
</dbReference>
<dbReference type="EMBL" id="RHFK02000016">
    <property type="protein sequence ID" value="TWW64307.1"/>
    <property type="molecule type" value="Genomic_DNA"/>
</dbReference>
<evidence type="ECO:0000313" key="3">
    <source>
        <dbReference type="Proteomes" id="UP000324091"/>
    </source>
</evidence>
<keyword evidence="2" id="KW-0418">Kinase</keyword>